<keyword evidence="2" id="KW-0238">DNA-binding</keyword>
<dbReference type="Pfam" id="PF13545">
    <property type="entry name" value="HTH_Crp_2"/>
    <property type="match status" value="1"/>
</dbReference>
<dbReference type="PROSITE" id="PS50042">
    <property type="entry name" value="CNMP_BINDING_3"/>
    <property type="match status" value="1"/>
</dbReference>
<keyword evidence="1" id="KW-0805">Transcription regulation</keyword>
<dbReference type="Pfam" id="PF00027">
    <property type="entry name" value="cNMP_binding"/>
    <property type="match status" value="1"/>
</dbReference>
<evidence type="ECO:0000259" key="5">
    <source>
        <dbReference type="PROSITE" id="PS50042"/>
    </source>
</evidence>
<dbReference type="InterPro" id="IPR014710">
    <property type="entry name" value="RmlC-like_jellyroll"/>
</dbReference>
<gene>
    <name evidence="6" type="ORF">GCM10008986_10110</name>
</gene>
<keyword evidence="3" id="KW-0010">Activator</keyword>
<dbReference type="InterPro" id="IPR000595">
    <property type="entry name" value="cNMP-bd_dom"/>
</dbReference>
<sequence length="227" mass="26713">MEKLTELIEEYNHVHEMVKECPYRFLKKMSVDQISQGDIVIYQGDSIQRFYIIVEGTAKIYVTSENGRTYSQAIYQKGDFIGEIEIFDQYSSVSNVKALTDLTLISIDRKDFLEWMSVDHHMSFYFNRRLAKYLYNLAMKAGVDSLYPLKYRLCDFILKEMVPYQRNHYIVRVSKSQMSELHAVTLRSVNRVLRELAEKNVIKFKEDGIIVPHPQLLSDEKENSLLE</sequence>
<dbReference type="PANTHER" id="PTHR24567:SF26">
    <property type="entry name" value="REGULATORY PROTEIN YEIL"/>
    <property type="match status" value="1"/>
</dbReference>
<dbReference type="InterPro" id="IPR036390">
    <property type="entry name" value="WH_DNA-bd_sf"/>
</dbReference>
<name>A0ABN1B0G0_9BACI</name>
<dbReference type="EMBL" id="BAAADO010000002">
    <property type="protein sequence ID" value="GAA0486682.1"/>
    <property type="molecule type" value="Genomic_DNA"/>
</dbReference>
<evidence type="ECO:0000256" key="3">
    <source>
        <dbReference type="ARBA" id="ARBA00023159"/>
    </source>
</evidence>
<dbReference type="PANTHER" id="PTHR24567">
    <property type="entry name" value="CRP FAMILY TRANSCRIPTIONAL REGULATORY PROTEIN"/>
    <property type="match status" value="1"/>
</dbReference>
<proteinExistence type="predicted"/>
<dbReference type="RefSeq" id="WP_343838339.1">
    <property type="nucleotide sequence ID" value="NZ_BAAADO010000002.1"/>
</dbReference>
<dbReference type="Proteomes" id="UP001500880">
    <property type="component" value="Unassembled WGS sequence"/>
</dbReference>
<reference evidence="6 7" key="1">
    <citation type="journal article" date="2019" name="Int. J. Syst. Evol. Microbiol.">
        <title>The Global Catalogue of Microorganisms (GCM) 10K type strain sequencing project: providing services to taxonomists for standard genome sequencing and annotation.</title>
        <authorList>
            <consortium name="The Broad Institute Genomics Platform"/>
            <consortium name="The Broad Institute Genome Sequencing Center for Infectious Disease"/>
            <person name="Wu L."/>
            <person name="Ma J."/>
        </authorList>
    </citation>
    <scope>NUCLEOTIDE SEQUENCE [LARGE SCALE GENOMIC DNA]</scope>
    <source>
        <strain evidence="6 7">JCM 12389</strain>
    </source>
</reference>
<dbReference type="SUPFAM" id="SSF51206">
    <property type="entry name" value="cAMP-binding domain-like"/>
    <property type="match status" value="1"/>
</dbReference>
<dbReference type="CDD" id="cd00038">
    <property type="entry name" value="CAP_ED"/>
    <property type="match status" value="1"/>
</dbReference>
<dbReference type="SMART" id="SM00100">
    <property type="entry name" value="cNMP"/>
    <property type="match status" value="1"/>
</dbReference>
<accession>A0ABN1B0G0</accession>
<dbReference type="Gene3D" id="2.60.120.10">
    <property type="entry name" value="Jelly Rolls"/>
    <property type="match status" value="1"/>
</dbReference>
<dbReference type="InterPro" id="IPR050397">
    <property type="entry name" value="Env_Response_Regulators"/>
</dbReference>
<feature type="domain" description="Cyclic nucleotide-binding" evidence="5">
    <location>
        <begin position="24"/>
        <end position="112"/>
    </location>
</feature>
<organism evidence="6 7">
    <name type="scientific">Salinibacillus aidingensis</name>
    <dbReference type="NCBI Taxonomy" id="237684"/>
    <lineage>
        <taxon>Bacteria</taxon>
        <taxon>Bacillati</taxon>
        <taxon>Bacillota</taxon>
        <taxon>Bacilli</taxon>
        <taxon>Bacillales</taxon>
        <taxon>Bacillaceae</taxon>
        <taxon>Salinibacillus</taxon>
    </lineage>
</organism>
<evidence type="ECO:0000256" key="2">
    <source>
        <dbReference type="ARBA" id="ARBA00023125"/>
    </source>
</evidence>
<evidence type="ECO:0000313" key="6">
    <source>
        <dbReference type="EMBL" id="GAA0486682.1"/>
    </source>
</evidence>
<dbReference type="InterPro" id="IPR012318">
    <property type="entry name" value="HTH_CRP"/>
</dbReference>
<evidence type="ECO:0000256" key="1">
    <source>
        <dbReference type="ARBA" id="ARBA00023015"/>
    </source>
</evidence>
<protein>
    <submittedName>
        <fullName evidence="6">Crp/Fnr family transcriptional regulator</fullName>
    </submittedName>
</protein>
<evidence type="ECO:0000313" key="7">
    <source>
        <dbReference type="Proteomes" id="UP001500880"/>
    </source>
</evidence>
<keyword evidence="7" id="KW-1185">Reference proteome</keyword>
<evidence type="ECO:0000256" key="4">
    <source>
        <dbReference type="ARBA" id="ARBA00023163"/>
    </source>
</evidence>
<comment type="caution">
    <text evidence="6">The sequence shown here is derived from an EMBL/GenBank/DDBJ whole genome shotgun (WGS) entry which is preliminary data.</text>
</comment>
<dbReference type="InterPro" id="IPR018490">
    <property type="entry name" value="cNMP-bd_dom_sf"/>
</dbReference>
<dbReference type="SUPFAM" id="SSF46785">
    <property type="entry name" value="Winged helix' DNA-binding domain"/>
    <property type="match status" value="1"/>
</dbReference>
<keyword evidence="4" id="KW-0804">Transcription</keyword>